<organism evidence="2 3">
    <name type="scientific">Marinisporobacter balticus</name>
    <dbReference type="NCBI Taxonomy" id="2018667"/>
    <lineage>
        <taxon>Bacteria</taxon>
        <taxon>Bacillati</taxon>
        <taxon>Bacillota</taxon>
        <taxon>Clostridia</taxon>
        <taxon>Peptostreptococcales</taxon>
        <taxon>Thermotaleaceae</taxon>
        <taxon>Marinisporobacter</taxon>
    </lineage>
</organism>
<proteinExistence type="predicted"/>
<feature type="transmembrane region" description="Helical" evidence="1">
    <location>
        <begin position="12"/>
        <end position="35"/>
    </location>
</feature>
<keyword evidence="1" id="KW-0812">Transmembrane</keyword>
<evidence type="ECO:0000313" key="2">
    <source>
        <dbReference type="EMBL" id="TCO79157.1"/>
    </source>
</evidence>
<feature type="transmembrane region" description="Helical" evidence="1">
    <location>
        <begin position="61"/>
        <end position="82"/>
    </location>
</feature>
<keyword evidence="3" id="KW-1185">Reference proteome</keyword>
<dbReference type="AlphaFoldDB" id="A0A4R2L1T3"/>
<keyword evidence="1" id="KW-1133">Transmembrane helix</keyword>
<comment type="caution">
    <text evidence="2">The sequence shown here is derived from an EMBL/GenBank/DDBJ whole genome shotgun (WGS) entry which is preliminary data.</text>
</comment>
<gene>
    <name evidence="2" type="ORF">EV214_103209</name>
</gene>
<reference evidence="2 3" key="1">
    <citation type="submission" date="2019-03" db="EMBL/GenBank/DDBJ databases">
        <title>Genomic Encyclopedia of Type Strains, Phase IV (KMG-IV): sequencing the most valuable type-strain genomes for metagenomic binning, comparative biology and taxonomic classification.</title>
        <authorList>
            <person name="Goeker M."/>
        </authorList>
    </citation>
    <scope>NUCLEOTIDE SEQUENCE [LARGE SCALE GENOMIC DNA]</scope>
    <source>
        <strain evidence="2 3">DSM 102940</strain>
    </source>
</reference>
<evidence type="ECO:0000256" key="1">
    <source>
        <dbReference type="SAM" id="Phobius"/>
    </source>
</evidence>
<keyword evidence="1" id="KW-0472">Membrane</keyword>
<evidence type="ECO:0000313" key="3">
    <source>
        <dbReference type="Proteomes" id="UP000294919"/>
    </source>
</evidence>
<accession>A0A4R2L1T3</accession>
<dbReference type="EMBL" id="SLWV01000003">
    <property type="protein sequence ID" value="TCO79157.1"/>
    <property type="molecule type" value="Genomic_DNA"/>
</dbReference>
<name>A0A4R2L1T3_9FIRM</name>
<sequence>MLNILKNHKVIIIALFVDLFLYWLAFYSSIVLPVINPSVEQYRILVEQGTSFPRDTNQCFLWMYLQIPITLYIFAYILKCFLIRKKS</sequence>
<dbReference type="Proteomes" id="UP000294919">
    <property type="component" value="Unassembled WGS sequence"/>
</dbReference>
<protein>
    <submittedName>
        <fullName evidence="2">Uncharacterized protein</fullName>
    </submittedName>
</protein>